<feature type="transmembrane region" description="Helical" evidence="2">
    <location>
        <begin position="121"/>
        <end position="143"/>
    </location>
</feature>
<protein>
    <submittedName>
        <fullName evidence="3">Uncharacterized protein</fullName>
    </submittedName>
</protein>
<feature type="compositionally biased region" description="Polar residues" evidence="1">
    <location>
        <begin position="13"/>
        <end position="29"/>
    </location>
</feature>
<keyword evidence="2" id="KW-0472">Membrane</keyword>
<dbReference type="Proteomes" id="UP000475325">
    <property type="component" value="Unassembled WGS sequence"/>
</dbReference>
<reference evidence="3 4" key="1">
    <citation type="submission" date="2019-06" db="EMBL/GenBank/DDBJ databases">
        <authorList>
            <person name="Palmer J.M."/>
        </authorList>
    </citation>
    <scope>NUCLEOTIDE SEQUENCE [LARGE SCALE GENOMIC DNA]</scope>
    <source>
        <strain evidence="3 4">TWF102</strain>
    </source>
</reference>
<evidence type="ECO:0000313" key="3">
    <source>
        <dbReference type="EMBL" id="KAF3100410.1"/>
    </source>
</evidence>
<feature type="compositionally biased region" description="Basic and acidic residues" evidence="1">
    <location>
        <begin position="30"/>
        <end position="44"/>
    </location>
</feature>
<keyword evidence="2" id="KW-0812">Transmembrane</keyword>
<evidence type="ECO:0000313" key="4">
    <source>
        <dbReference type="Proteomes" id="UP000475325"/>
    </source>
</evidence>
<proteinExistence type="predicted"/>
<name>A0A7C8J7M7_ORBOL</name>
<dbReference type="EMBL" id="WIQW01000026">
    <property type="protein sequence ID" value="KAF3100410.1"/>
    <property type="molecule type" value="Genomic_DNA"/>
</dbReference>
<keyword evidence="2" id="KW-1133">Transmembrane helix</keyword>
<accession>A0A7C8J7M7</accession>
<organism evidence="3 4">
    <name type="scientific">Orbilia oligospora</name>
    <name type="common">Nematode-trapping fungus</name>
    <name type="synonym">Arthrobotrys oligospora</name>
    <dbReference type="NCBI Taxonomy" id="2813651"/>
    <lineage>
        <taxon>Eukaryota</taxon>
        <taxon>Fungi</taxon>
        <taxon>Dikarya</taxon>
        <taxon>Ascomycota</taxon>
        <taxon>Pezizomycotina</taxon>
        <taxon>Orbiliomycetes</taxon>
        <taxon>Orbiliales</taxon>
        <taxon>Orbiliaceae</taxon>
        <taxon>Orbilia</taxon>
    </lineage>
</organism>
<sequence length="168" mass="19055">MVTMEESIPVSKGLSTGSQIPESPTSATPSEKEQSKESLEKETPKQCGCRNKTVRRELTDIEVIGTVILFIRVLMWEKAWIDGILANNFGPHLFTTNVHCVLDIVGLSSLFWTLDMNIAVIWGRICAPLFVCWWFFVHLPFVIRSTVVRDVEFFKIMESLGLAPIKIR</sequence>
<dbReference type="AlphaFoldDB" id="A0A7C8J7M7"/>
<evidence type="ECO:0000256" key="1">
    <source>
        <dbReference type="SAM" id="MobiDB-lite"/>
    </source>
</evidence>
<feature type="region of interest" description="Disordered" evidence="1">
    <location>
        <begin position="1"/>
        <end position="44"/>
    </location>
</feature>
<comment type="caution">
    <text evidence="3">The sequence shown here is derived from an EMBL/GenBank/DDBJ whole genome shotgun (WGS) entry which is preliminary data.</text>
</comment>
<gene>
    <name evidence="3" type="ORF">TWF102_005289</name>
</gene>
<evidence type="ECO:0000256" key="2">
    <source>
        <dbReference type="SAM" id="Phobius"/>
    </source>
</evidence>